<dbReference type="InterPro" id="IPR016160">
    <property type="entry name" value="Ald_DH_CS_CYS"/>
</dbReference>
<sequence length="491" mass="52673">MSVELLKDRGLWRTGALIDGTWITETAHGIYTLNNPATGELLVELPICKEAEAEAAIEAADRAFRTWSQTTAKHRYEVINRWYQLVVEHKDDLATLITLEEGKPLSEARGEIDYAASFLQWFAEEAKRVRGDVIPATKPSQRILALKQPIGVCAAITPWNFPAAMITRKAGPALAAGCSMVVKPASQTPLTALALGELALRAGVPAGLFSVLTGNATRATGGVLTSHKLVRKITFTGSTEVGRILLEQSASTIKKCSMELGGNAPLIVFEDADLDAAVEGILVAKFRNSGQSCIAANRVLVHDSIYEQLAERLAARSAELRVGNGLQEGTQIGPMIDEAAVAKVEQHLRDAISGGARVLVGGRRHDLGGAFFEPTVVADVNLGMTIAREETFGPVMPLLRFADDAEAIAMANDTDFGLAAYLFSRDAQRVWRTAEALEAGMVGINTGLISSEVAPFGGVKQSGLGREGSQYGIDEYLEIKYLCWDGLQPAD</sequence>
<comment type="caution">
    <text evidence="6">The sequence shown here is derived from an EMBL/GenBank/DDBJ whole genome shotgun (WGS) entry which is preliminary data.</text>
</comment>
<dbReference type="SUPFAM" id="SSF53720">
    <property type="entry name" value="ALDH-like"/>
    <property type="match status" value="1"/>
</dbReference>
<evidence type="ECO:0000313" key="7">
    <source>
        <dbReference type="Proteomes" id="UP000611945"/>
    </source>
</evidence>
<feature type="domain" description="Aldehyde dehydrogenase" evidence="5">
    <location>
        <begin position="23"/>
        <end position="481"/>
    </location>
</feature>
<dbReference type="PROSITE" id="PS00070">
    <property type="entry name" value="ALDEHYDE_DEHYDR_CYS"/>
    <property type="match status" value="1"/>
</dbReference>
<protein>
    <submittedName>
        <fullName evidence="6">NAD-dependent succinate-semialdehyde dehydrogenase</fullName>
    </submittedName>
</protein>
<dbReference type="PROSITE" id="PS00687">
    <property type="entry name" value="ALDEHYDE_DEHYDR_GLU"/>
    <property type="match status" value="1"/>
</dbReference>
<dbReference type="InterPro" id="IPR016162">
    <property type="entry name" value="Ald_DH_N"/>
</dbReference>
<dbReference type="InterPro" id="IPR015590">
    <property type="entry name" value="Aldehyde_DH_dom"/>
</dbReference>
<dbReference type="InterPro" id="IPR050740">
    <property type="entry name" value="Aldehyde_DH_Superfamily"/>
</dbReference>
<dbReference type="Proteomes" id="UP000611945">
    <property type="component" value="Unassembled WGS sequence"/>
</dbReference>
<dbReference type="RefSeq" id="WP_251836770.1">
    <property type="nucleotide sequence ID" value="NZ_JACSQG010000006.1"/>
</dbReference>
<evidence type="ECO:0000259" key="5">
    <source>
        <dbReference type="Pfam" id="PF00171"/>
    </source>
</evidence>
<evidence type="ECO:0000256" key="1">
    <source>
        <dbReference type="ARBA" id="ARBA00009986"/>
    </source>
</evidence>
<dbReference type="NCBIfam" id="TIGR01780">
    <property type="entry name" value="SSADH"/>
    <property type="match status" value="1"/>
</dbReference>
<evidence type="ECO:0000313" key="6">
    <source>
        <dbReference type="EMBL" id="MBD7977994.1"/>
    </source>
</evidence>
<gene>
    <name evidence="6" type="ORF">H9642_12435</name>
</gene>
<dbReference type="PANTHER" id="PTHR43353:SF5">
    <property type="entry name" value="SUCCINATE-SEMIALDEHYDE DEHYDROGENASE, MITOCHONDRIAL"/>
    <property type="match status" value="1"/>
</dbReference>
<feature type="active site" evidence="3">
    <location>
        <position position="259"/>
    </location>
</feature>
<dbReference type="InterPro" id="IPR016163">
    <property type="entry name" value="Ald_DH_C"/>
</dbReference>
<dbReference type="EMBL" id="JACSQG010000006">
    <property type="protein sequence ID" value="MBD7977994.1"/>
    <property type="molecule type" value="Genomic_DNA"/>
</dbReference>
<dbReference type="PANTHER" id="PTHR43353">
    <property type="entry name" value="SUCCINATE-SEMIALDEHYDE DEHYDROGENASE, MITOCHONDRIAL"/>
    <property type="match status" value="1"/>
</dbReference>
<organism evidence="6 7">
    <name type="scientific">Serpens gallinarum</name>
    <dbReference type="NCBI Taxonomy" id="2763075"/>
    <lineage>
        <taxon>Bacteria</taxon>
        <taxon>Pseudomonadati</taxon>
        <taxon>Pseudomonadota</taxon>
        <taxon>Gammaproteobacteria</taxon>
        <taxon>Pseudomonadales</taxon>
        <taxon>Pseudomonadaceae</taxon>
        <taxon>Pseudomonas</taxon>
    </lineage>
</organism>
<evidence type="ECO:0000256" key="2">
    <source>
        <dbReference type="ARBA" id="ARBA00023002"/>
    </source>
</evidence>
<reference evidence="6 7" key="1">
    <citation type="submission" date="2020-08" db="EMBL/GenBank/DDBJ databases">
        <title>A Genomic Blueprint of the Chicken Gut Microbiome.</title>
        <authorList>
            <person name="Gilroy R."/>
            <person name="Ravi A."/>
            <person name="Getino M."/>
            <person name="Pursley I."/>
            <person name="Horton D.L."/>
            <person name="Alikhan N.-F."/>
            <person name="Baker D."/>
            <person name="Gharbi K."/>
            <person name="Hall N."/>
            <person name="Watson M."/>
            <person name="Adriaenssens E.M."/>
            <person name="Foster-Nyarko E."/>
            <person name="Jarju S."/>
            <person name="Secka A."/>
            <person name="Antonio M."/>
            <person name="Oren A."/>
            <person name="Chaudhuri R."/>
            <person name="La Ragione R.M."/>
            <person name="Hildebrand F."/>
            <person name="Pallen M.J."/>
        </authorList>
    </citation>
    <scope>NUCLEOTIDE SEQUENCE [LARGE SCALE GENOMIC DNA]</scope>
    <source>
        <strain evidence="6 7">Sa2CUA2</strain>
    </source>
</reference>
<keyword evidence="2 4" id="KW-0560">Oxidoreductase</keyword>
<evidence type="ECO:0000256" key="4">
    <source>
        <dbReference type="RuleBase" id="RU003345"/>
    </source>
</evidence>
<name>A0ABR8TQE4_9PSED</name>
<keyword evidence="7" id="KW-1185">Reference proteome</keyword>
<dbReference type="InterPro" id="IPR010102">
    <property type="entry name" value="Succ_semiAld_DH"/>
</dbReference>
<dbReference type="Gene3D" id="3.40.605.10">
    <property type="entry name" value="Aldehyde Dehydrogenase, Chain A, domain 1"/>
    <property type="match status" value="1"/>
</dbReference>
<proteinExistence type="inferred from homology"/>
<dbReference type="Pfam" id="PF00171">
    <property type="entry name" value="Aldedh"/>
    <property type="match status" value="1"/>
</dbReference>
<accession>A0ABR8TQE4</accession>
<dbReference type="Gene3D" id="3.40.309.10">
    <property type="entry name" value="Aldehyde Dehydrogenase, Chain A, domain 2"/>
    <property type="match status" value="1"/>
</dbReference>
<evidence type="ECO:0000256" key="3">
    <source>
        <dbReference type="PROSITE-ProRule" id="PRU10007"/>
    </source>
</evidence>
<dbReference type="InterPro" id="IPR029510">
    <property type="entry name" value="Ald_DH_CS_GLU"/>
</dbReference>
<dbReference type="InterPro" id="IPR016161">
    <property type="entry name" value="Ald_DH/histidinol_DH"/>
</dbReference>
<dbReference type="CDD" id="cd07103">
    <property type="entry name" value="ALDH_F5_SSADH_GabD"/>
    <property type="match status" value="1"/>
</dbReference>
<comment type="similarity">
    <text evidence="1 4">Belongs to the aldehyde dehydrogenase family.</text>
</comment>